<proteinExistence type="predicted"/>
<name>A0ACC2IN47_9PLEO</name>
<evidence type="ECO:0000313" key="2">
    <source>
        <dbReference type="Proteomes" id="UP001153331"/>
    </source>
</evidence>
<accession>A0ACC2IN47</accession>
<gene>
    <name evidence="1" type="ORF">OPT61_g1996</name>
</gene>
<evidence type="ECO:0000313" key="1">
    <source>
        <dbReference type="EMBL" id="KAJ8116620.1"/>
    </source>
</evidence>
<organism evidence="1 2">
    <name type="scientific">Boeremia exigua</name>
    <dbReference type="NCBI Taxonomy" id="749465"/>
    <lineage>
        <taxon>Eukaryota</taxon>
        <taxon>Fungi</taxon>
        <taxon>Dikarya</taxon>
        <taxon>Ascomycota</taxon>
        <taxon>Pezizomycotina</taxon>
        <taxon>Dothideomycetes</taxon>
        <taxon>Pleosporomycetidae</taxon>
        <taxon>Pleosporales</taxon>
        <taxon>Pleosporineae</taxon>
        <taxon>Didymellaceae</taxon>
        <taxon>Boeremia</taxon>
    </lineage>
</organism>
<dbReference type="Proteomes" id="UP001153331">
    <property type="component" value="Unassembled WGS sequence"/>
</dbReference>
<keyword evidence="2" id="KW-1185">Reference proteome</keyword>
<reference evidence="1" key="1">
    <citation type="submission" date="2022-11" db="EMBL/GenBank/DDBJ databases">
        <title>Genome Sequence of Boeremia exigua.</title>
        <authorList>
            <person name="Buettner E."/>
        </authorList>
    </citation>
    <scope>NUCLEOTIDE SEQUENCE</scope>
    <source>
        <strain evidence="1">CU02</strain>
    </source>
</reference>
<protein>
    <submittedName>
        <fullName evidence="1">Uncharacterized protein</fullName>
    </submittedName>
</protein>
<comment type="caution">
    <text evidence="1">The sequence shown here is derived from an EMBL/GenBank/DDBJ whole genome shotgun (WGS) entry which is preliminary data.</text>
</comment>
<dbReference type="EMBL" id="JAPHNI010000086">
    <property type="protein sequence ID" value="KAJ8116620.1"/>
    <property type="molecule type" value="Genomic_DNA"/>
</dbReference>
<sequence length="122" mass="13367">MSAEGRQKRAGSTKEYSDDLLAPLIQVFKNSASRTNTLLADSRLCTSDGINRDFPIHTDPTHIQNTATPTSAKEYRSQGHGARTLLDSNPPTQATTTSHREEQMLVLVLVLVLVPVPVLREA</sequence>